<accession>A0A398B789</accession>
<organism evidence="11 12">
    <name type="scientific">Mesobacillus zeae</name>
    <dbReference type="NCBI Taxonomy" id="1917180"/>
    <lineage>
        <taxon>Bacteria</taxon>
        <taxon>Bacillati</taxon>
        <taxon>Bacillota</taxon>
        <taxon>Bacilli</taxon>
        <taxon>Bacillales</taxon>
        <taxon>Bacillaceae</taxon>
        <taxon>Mesobacillus</taxon>
    </lineage>
</organism>
<dbReference type="PANTHER" id="PTHR48111:SF73">
    <property type="entry name" value="ALKALINE PHOSPHATASE SYNTHESIS TRANSCRIPTIONAL REGULATORY PROTEIN PHOP"/>
    <property type="match status" value="1"/>
</dbReference>
<dbReference type="FunFam" id="3.40.50.2300:FF:000001">
    <property type="entry name" value="DNA-binding response regulator PhoB"/>
    <property type="match status" value="1"/>
</dbReference>
<dbReference type="GO" id="GO:0006355">
    <property type="term" value="P:regulation of DNA-templated transcription"/>
    <property type="evidence" value="ECO:0007669"/>
    <property type="project" value="InterPro"/>
</dbReference>
<dbReference type="CDD" id="cd00383">
    <property type="entry name" value="trans_reg_C"/>
    <property type="match status" value="1"/>
</dbReference>
<evidence type="ECO:0000256" key="1">
    <source>
        <dbReference type="ARBA" id="ARBA00004496"/>
    </source>
</evidence>
<evidence type="ECO:0000259" key="10">
    <source>
        <dbReference type="PROSITE" id="PS51755"/>
    </source>
</evidence>
<evidence type="ECO:0000313" key="11">
    <source>
        <dbReference type="EMBL" id="RID83770.1"/>
    </source>
</evidence>
<dbReference type="AlphaFoldDB" id="A0A398B789"/>
<feature type="modified residue" description="4-aspartylphosphate" evidence="7">
    <location>
        <position position="52"/>
    </location>
</feature>
<evidence type="ECO:0000256" key="2">
    <source>
        <dbReference type="ARBA" id="ARBA00022553"/>
    </source>
</evidence>
<dbReference type="InterPro" id="IPR001789">
    <property type="entry name" value="Sig_transdc_resp-reg_receiver"/>
</dbReference>
<dbReference type="SMART" id="SM00448">
    <property type="entry name" value="REC"/>
    <property type="match status" value="1"/>
</dbReference>
<evidence type="ECO:0000256" key="4">
    <source>
        <dbReference type="ARBA" id="ARBA00023015"/>
    </source>
</evidence>
<gene>
    <name evidence="11" type="ORF">D1970_14255</name>
</gene>
<dbReference type="InterPro" id="IPR001867">
    <property type="entry name" value="OmpR/PhoB-type_DNA-bd"/>
</dbReference>
<dbReference type="OrthoDB" id="9790442at2"/>
<reference evidence="11 12" key="1">
    <citation type="submission" date="2018-08" db="EMBL/GenBank/DDBJ databases">
        <title>Bacillus jemisoniae sp. nov., Bacillus chryseoplanitiae sp. nov., Bacillus resnikiae sp. nov., and Bacillus frankliniae sp. nov., isolated from Viking spacecraft and associated surfaces.</title>
        <authorList>
            <person name="Seuylemezian A."/>
            <person name="Vaishampayan P."/>
        </authorList>
    </citation>
    <scope>NUCLEOTIDE SEQUENCE [LARGE SCALE GENOMIC DNA]</scope>
    <source>
        <strain evidence="11 12">JJ-247</strain>
    </source>
</reference>
<comment type="caution">
    <text evidence="11">The sequence shown here is derived from an EMBL/GenBank/DDBJ whole genome shotgun (WGS) entry which is preliminary data.</text>
</comment>
<dbReference type="InterPro" id="IPR016032">
    <property type="entry name" value="Sig_transdc_resp-reg_C-effctor"/>
</dbReference>
<evidence type="ECO:0000256" key="6">
    <source>
        <dbReference type="ARBA" id="ARBA00023163"/>
    </source>
</evidence>
<dbReference type="CDD" id="cd17574">
    <property type="entry name" value="REC_OmpR"/>
    <property type="match status" value="1"/>
</dbReference>
<evidence type="ECO:0000259" key="9">
    <source>
        <dbReference type="PROSITE" id="PS50110"/>
    </source>
</evidence>
<comment type="subcellular location">
    <subcellularLocation>
        <location evidence="1">Cytoplasm</location>
    </subcellularLocation>
</comment>
<dbReference type="Proteomes" id="UP000265816">
    <property type="component" value="Unassembled WGS sequence"/>
</dbReference>
<dbReference type="InterPro" id="IPR011006">
    <property type="entry name" value="CheY-like_superfamily"/>
</dbReference>
<dbReference type="PROSITE" id="PS51755">
    <property type="entry name" value="OMPR_PHOB"/>
    <property type="match status" value="1"/>
</dbReference>
<dbReference type="GO" id="GO:0032993">
    <property type="term" value="C:protein-DNA complex"/>
    <property type="evidence" value="ECO:0007669"/>
    <property type="project" value="TreeGrafter"/>
</dbReference>
<dbReference type="SMART" id="SM00862">
    <property type="entry name" value="Trans_reg_C"/>
    <property type="match status" value="1"/>
</dbReference>
<name>A0A398B789_9BACI</name>
<dbReference type="GO" id="GO:0000976">
    <property type="term" value="F:transcription cis-regulatory region binding"/>
    <property type="evidence" value="ECO:0007669"/>
    <property type="project" value="TreeGrafter"/>
</dbReference>
<dbReference type="Gene3D" id="6.10.250.690">
    <property type="match status" value="1"/>
</dbReference>
<dbReference type="RefSeq" id="WP_119113546.1">
    <property type="nucleotide sequence ID" value="NZ_CBCSEO010000005.1"/>
</dbReference>
<feature type="DNA-binding region" description="OmpR/PhoB-type" evidence="8">
    <location>
        <begin position="123"/>
        <end position="223"/>
    </location>
</feature>
<dbReference type="Pfam" id="PF00486">
    <property type="entry name" value="Trans_reg_C"/>
    <property type="match status" value="1"/>
</dbReference>
<proteinExistence type="predicted"/>
<dbReference type="GO" id="GO:0005829">
    <property type="term" value="C:cytosol"/>
    <property type="evidence" value="ECO:0007669"/>
    <property type="project" value="TreeGrafter"/>
</dbReference>
<keyword evidence="6" id="KW-0804">Transcription</keyword>
<keyword evidence="12" id="KW-1185">Reference proteome</keyword>
<evidence type="ECO:0000256" key="8">
    <source>
        <dbReference type="PROSITE-ProRule" id="PRU01091"/>
    </source>
</evidence>
<dbReference type="GO" id="GO:0000156">
    <property type="term" value="F:phosphorelay response regulator activity"/>
    <property type="evidence" value="ECO:0007669"/>
    <property type="project" value="TreeGrafter"/>
</dbReference>
<dbReference type="EMBL" id="QWVT01000024">
    <property type="protein sequence ID" value="RID83770.1"/>
    <property type="molecule type" value="Genomic_DNA"/>
</dbReference>
<keyword evidence="2 7" id="KW-0597">Phosphoprotein</keyword>
<dbReference type="PROSITE" id="PS50110">
    <property type="entry name" value="RESPONSE_REGULATORY"/>
    <property type="match status" value="1"/>
</dbReference>
<keyword evidence="5 8" id="KW-0238">DNA-binding</keyword>
<dbReference type="PANTHER" id="PTHR48111">
    <property type="entry name" value="REGULATOR OF RPOS"/>
    <property type="match status" value="1"/>
</dbReference>
<dbReference type="Gene3D" id="3.40.50.2300">
    <property type="match status" value="1"/>
</dbReference>
<feature type="domain" description="Response regulatory" evidence="9">
    <location>
        <begin position="3"/>
        <end position="116"/>
    </location>
</feature>
<keyword evidence="4" id="KW-0805">Transcription regulation</keyword>
<dbReference type="Pfam" id="PF00072">
    <property type="entry name" value="Response_reg"/>
    <property type="match status" value="1"/>
</dbReference>
<protein>
    <submittedName>
        <fullName evidence="11">DNA-binding response regulator</fullName>
    </submittedName>
</protein>
<sequence length="227" mass="26097">MTTILLVDDEARMLDLLSLYLSPNGYRCVKKTSALEAVKYLEDYGADLVLLDVMMPEMDGWELCREIRKKWDTPIIMLTARTEKPDVVKGFKMGADDYVTKPFDEDELLARIEAVLRRQKGAETSSNFNGLSLSLESHVLRYEGQAIALTPKEFSLIALFLEHKEKVFTREHLITVIWGYDVSTEDRTVDSHVRNLRDKLRKAGFPADEYLKTVWGTGYKWLGKPQE</sequence>
<dbReference type="InterPro" id="IPR036388">
    <property type="entry name" value="WH-like_DNA-bd_sf"/>
</dbReference>
<evidence type="ECO:0000256" key="3">
    <source>
        <dbReference type="ARBA" id="ARBA00023012"/>
    </source>
</evidence>
<dbReference type="SUPFAM" id="SSF52172">
    <property type="entry name" value="CheY-like"/>
    <property type="match status" value="1"/>
</dbReference>
<evidence type="ECO:0000256" key="7">
    <source>
        <dbReference type="PROSITE-ProRule" id="PRU00169"/>
    </source>
</evidence>
<dbReference type="Gene3D" id="1.10.10.10">
    <property type="entry name" value="Winged helix-like DNA-binding domain superfamily/Winged helix DNA-binding domain"/>
    <property type="match status" value="1"/>
</dbReference>
<evidence type="ECO:0000313" key="12">
    <source>
        <dbReference type="Proteomes" id="UP000265816"/>
    </source>
</evidence>
<dbReference type="InterPro" id="IPR039420">
    <property type="entry name" value="WalR-like"/>
</dbReference>
<keyword evidence="3" id="KW-0902">Two-component regulatory system</keyword>
<feature type="domain" description="OmpR/PhoB-type" evidence="10">
    <location>
        <begin position="123"/>
        <end position="223"/>
    </location>
</feature>
<evidence type="ECO:0000256" key="5">
    <source>
        <dbReference type="ARBA" id="ARBA00023125"/>
    </source>
</evidence>
<dbReference type="SUPFAM" id="SSF46894">
    <property type="entry name" value="C-terminal effector domain of the bipartite response regulators"/>
    <property type="match status" value="1"/>
</dbReference>